<comment type="similarity">
    <text evidence="3">Belongs to the class I-like SAM-binding methyltransferase superfamily. Cx-SAM synthase family.</text>
</comment>
<evidence type="ECO:0000313" key="6">
    <source>
        <dbReference type="EMBL" id="QQG65414.1"/>
    </source>
</evidence>
<feature type="binding site" evidence="3 4">
    <location>
        <begin position="65"/>
        <end position="67"/>
    </location>
    <ligand>
        <name>S-adenosyl-L-methionine</name>
        <dbReference type="ChEBI" id="CHEBI:59789"/>
    </ligand>
</feature>
<dbReference type="NCBIfam" id="TIGR00740">
    <property type="entry name" value="carboxy-S-adenosyl-L-methionine synthase CmoA"/>
    <property type="match status" value="1"/>
</dbReference>
<feature type="binding site" evidence="3 4">
    <location>
        <begin position="90"/>
        <end position="91"/>
    </location>
    <ligand>
        <name>S-adenosyl-L-methionine</name>
        <dbReference type="ChEBI" id="CHEBI:59789"/>
    </ligand>
</feature>
<dbReference type="AlphaFoldDB" id="A0A7T5VCL6"/>
<dbReference type="InterPro" id="IPR041698">
    <property type="entry name" value="Methyltransf_25"/>
</dbReference>
<keyword evidence="7" id="KW-1185">Reference proteome</keyword>
<dbReference type="HAMAP" id="MF_01589">
    <property type="entry name" value="Cx_SAM_synthase"/>
    <property type="match status" value="1"/>
</dbReference>
<dbReference type="InterPro" id="IPR029063">
    <property type="entry name" value="SAM-dependent_MTases_sf"/>
</dbReference>
<dbReference type="GO" id="GO:1904047">
    <property type="term" value="F:S-adenosyl-L-methionine binding"/>
    <property type="evidence" value="ECO:0007669"/>
    <property type="project" value="UniProtKB-UniRule"/>
</dbReference>
<dbReference type="KEGG" id="dog:HP555_05815"/>
<reference evidence="6 7" key="1">
    <citation type="submission" date="2020-05" db="EMBL/GenBank/DDBJ databases">
        <title>Complete genome of Desulfobulbus oligotrophicus.</title>
        <authorList>
            <person name="Podar M."/>
        </authorList>
    </citation>
    <scope>NUCLEOTIDE SEQUENCE [LARGE SCALE GENOMIC DNA]</scope>
    <source>
        <strain evidence="6 7">Prop6</strain>
    </source>
</reference>
<name>A0A7T5VCL6_9BACT</name>
<dbReference type="PANTHER" id="PTHR43861">
    <property type="entry name" value="TRANS-ACONITATE 2-METHYLTRANSFERASE-RELATED"/>
    <property type="match status" value="1"/>
</dbReference>
<evidence type="ECO:0000256" key="3">
    <source>
        <dbReference type="HAMAP-Rule" id="MF_01589"/>
    </source>
</evidence>
<dbReference type="SUPFAM" id="SSF53335">
    <property type="entry name" value="S-adenosyl-L-methionine-dependent methyltransferases"/>
    <property type="match status" value="1"/>
</dbReference>
<accession>A0A7T5VCL6</accession>
<dbReference type="EC" id="2.1.3.-" evidence="3"/>
<protein>
    <recommendedName>
        <fullName evidence="3">Carboxy-S-adenosyl-L-methionine synthase</fullName>
        <shortName evidence="3">Cx-SAM synthase</shortName>
        <ecNumber evidence="3">2.1.3.-</ecNumber>
    </recommendedName>
</protein>
<dbReference type="Gene3D" id="3.40.50.150">
    <property type="entry name" value="Vaccinia Virus protein VP39"/>
    <property type="match status" value="1"/>
</dbReference>
<proteinExistence type="inferred from homology"/>
<dbReference type="RefSeq" id="WP_199264235.1">
    <property type="nucleotide sequence ID" value="NZ_CP054140.1"/>
</dbReference>
<feature type="binding site" evidence="3 4">
    <location>
        <position position="40"/>
    </location>
    <ligand>
        <name>S-adenosyl-L-methionine</name>
        <dbReference type="ChEBI" id="CHEBI:59789"/>
    </ligand>
</feature>
<evidence type="ECO:0000313" key="7">
    <source>
        <dbReference type="Proteomes" id="UP000596092"/>
    </source>
</evidence>
<dbReference type="Proteomes" id="UP000596092">
    <property type="component" value="Chromosome"/>
</dbReference>
<evidence type="ECO:0000256" key="4">
    <source>
        <dbReference type="PIRSR" id="PIRSR006325-1"/>
    </source>
</evidence>
<dbReference type="PANTHER" id="PTHR43861:SF2">
    <property type="entry name" value="CARBOXY-S-ADENOSYL-L-METHIONINE SYNTHASE"/>
    <property type="match status" value="1"/>
</dbReference>
<evidence type="ECO:0000256" key="2">
    <source>
        <dbReference type="ARBA" id="ARBA00022691"/>
    </source>
</evidence>
<dbReference type="InterPro" id="IPR005271">
    <property type="entry name" value="CmoA"/>
</dbReference>
<comment type="catalytic activity">
    <reaction evidence="3">
        <text>prephenate + S-adenosyl-L-methionine = carboxy-S-adenosyl-L-methionine + 3-phenylpyruvate + H2O</text>
        <dbReference type="Rhea" id="RHEA:51692"/>
        <dbReference type="ChEBI" id="CHEBI:15377"/>
        <dbReference type="ChEBI" id="CHEBI:18005"/>
        <dbReference type="ChEBI" id="CHEBI:29934"/>
        <dbReference type="ChEBI" id="CHEBI:59789"/>
        <dbReference type="ChEBI" id="CHEBI:134278"/>
    </reaction>
</comment>
<feature type="binding site" evidence="3 4">
    <location>
        <begin position="118"/>
        <end position="119"/>
    </location>
    <ligand>
        <name>S-adenosyl-L-methionine</name>
        <dbReference type="ChEBI" id="CHEBI:59789"/>
    </ligand>
</feature>
<dbReference type="CDD" id="cd02440">
    <property type="entry name" value="AdoMet_MTases"/>
    <property type="match status" value="1"/>
</dbReference>
<feature type="domain" description="Methyltransferase" evidence="5">
    <location>
        <begin position="61"/>
        <end position="159"/>
    </location>
</feature>
<sequence length="244" mass="27613">MANSFQDTLFTSGVIAEDFTFNEHVAEVFDDMLDRSIPCYRLVIDAMAQLLSCHLQPGATVYDLGCSTGTTLLELAKRLPRMDLTYIGIDNAPAMLAKARCKSVEYSKDHDIRFLHSDIISCHLPGAKAVLCNYTLQFLRPLTRQSFINRIFTALPSGGVLLLSEKIIARSSRLNRDFIEIYHSFKKKQGYSELEIAAKREALENILIPFSIEENTALLRQAGFTEIEPFFTWFNFSSIVALKR</sequence>
<organism evidence="6 7">
    <name type="scientific">Desulfobulbus oligotrophicus</name>
    <dbReference type="NCBI Taxonomy" id="1909699"/>
    <lineage>
        <taxon>Bacteria</taxon>
        <taxon>Pseudomonadati</taxon>
        <taxon>Thermodesulfobacteriota</taxon>
        <taxon>Desulfobulbia</taxon>
        <taxon>Desulfobulbales</taxon>
        <taxon>Desulfobulbaceae</taxon>
        <taxon>Desulfobulbus</taxon>
    </lineage>
</organism>
<feature type="binding site" evidence="3 4">
    <location>
        <position position="133"/>
    </location>
    <ligand>
        <name>S-adenosyl-L-methionine</name>
        <dbReference type="ChEBI" id="CHEBI:59789"/>
    </ligand>
</feature>
<evidence type="ECO:0000256" key="1">
    <source>
        <dbReference type="ARBA" id="ARBA00022679"/>
    </source>
</evidence>
<dbReference type="PIRSF" id="PIRSF006325">
    <property type="entry name" value="MeTrfase_bac"/>
    <property type="match status" value="1"/>
</dbReference>
<dbReference type="Pfam" id="PF13649">
    <property type="entry name" value="Methyltransf_25"/>
    <property type="match status" value="1"/>
</dbReference>
<gene>
    <name evidence="3 6" type="primary">cmoA</name>
    <name evidence="6" type="ORF">HP555_05815</name>
</gene>
<dbReference type="EMBL" id="CP054140">
    <property type="protein sequence ID" value="QQG65414.1"/>
    <property type="molecule type" value="Genomic_DNA"/>
</dbReference>
<dbReference type="GO" id="GO:0016743">
    <property type="term" value="F:carboxyl- or carbamoyltransferase activity"/>
    <property type="evidence" value="ECO:0007669"/>
    <property type="project" value="UniProtKB-UniRule"/>
</dbReference>
<dbReference type="GO" id="GO:0002098">
    <property type="term" value="P:tRNA wobble uridine modification"/>
    <property type="evidence" value="ECO:0007669"/>
    <property type="project" value="InterPro"/>
</dbReference>
<evidence type="ECO:0000259" key="5">
    <source>
        <dbReference type="Pfam" id="PF13649"/>
    </source>
</evidence>
<keyword evidence="2 3" id="KW-0949">S-adenosyl-L-methionine</keyword>
<comment type="function">
    <text evidence="3">Catalyzes the conversion of S-adenosyl-L-methionine (SAM) to carboxy-S-adenosyl-L-methionine (Cx-SAM).</text>
</comment>
<keyword evidence="1 3" id="KW-0808">Transferase</keyword>
<feature type="binding site" evidence="3">
    <location>
        <position position="200"/>
    </location>
    <ligand>
        <name>S-adenosyl-L-methionine</name>
        <dbReference type="ChEBI" id="CHEBI:59789"/>
    </ligand>
</feature>